<sequence>MSTPTQDPKKYPFNENKVEHDIKITNLYAANKKKISILVFDTDPDIQYLYQEYMKVISPHVSCTIADDIEKMIFGNDSLNVNKFNPPQKSNFDTIIVDVNVGDYDIIRAVKKILQNIPKQKIVFTTTADLHIIKNEMICQGLVSGVVILRKPFSFSDLLAVISPTKDKFAKLKLTDHVLASYNSMQEELTDAVDFIKKGVDSDELNLLLIRNDMDIENTICTLRSKGLSNVDTLIEDESLIIIRNSKWYIPDGRVDVPRIMNQWDALVNRSIQQKKIGLRAFCMMDCFFENGFSSELVDYECNLPSQFQIPIIPLCAYRQMDLDCLTEKDKKRLIECHNHMIICE</sequence>
<dbReference type="InterPro" id="IPR001789">
    <property type="entry name" value="Sig_transdc_resp-reg_receiver"/>
</dbReference>
<protein>
    <recommendedName>
        <fullName evidence="1">Response regulatory domain-containing protein</fullName>
    </recommendedName>
</protein>
<dbReference type="InterPro" id="IPR011006">
    <property type="entry name" value="CheY-like_superfamily"/>
</dbReference>
<dbReference type="Gene3D" id="3.40.50.2300">
    <property type="match status" value="1"/>
</dbReference>
<organism evidence="2 3">
    <name type="scientific">Candidatus Nitrosocosmicus oleophilus</name>
    <dbReference type="NCBI Taxonomy" id="1353260"/>
    <lineage>
        <taxon>Archaea</taxon>
        <taxon>Nitrososphaerota</taxon>
        <taxon>Nitrososphaeria</taxon>
        <taxon>Nitrososphaerales</taxon>
        <taxon>Nitrososphaeraceae</taxon>
        <taxon>Candidatus Nitrosocosmicus</taxon>
    </lineage>
</organism>
<proteinExistence type="predicted"/>
<dbReference type="GO" id="GO:0000160">
    <property type="term" value="P:phosphorelay signal transduction system"/>
    <property type="evidence" value="ECO:0007669"/>
    <property type="project" value="InterPro"/>
</dbReference>
<dbReference type="RefSeq" id="WP_196815564.1">
    <property type="nucleotide sequence ID" value="NZ_CP012850.1"/>
</dbReference>
<dbReference type="SUPFAM" id="SSF52172">
    <property type="entry name" value="CheY-like"/>
    <property type="match status" value="1"/>
</dbReference>
<evidence type="ECO:0000313" key="2">
    <source>
        <dbReference type="EMBL" id="ALI36260.1"/>
    </source>
</evidence>
<name>A0A654LZP5_9ARCH</name>
<reference evidence="3" key="1">
    <citation type="submission" date="2015-10" db="EMBL/GenBank/DDBJ databases">
        <title>Niche specialization of a soil ammonia-oxidizing archaeon, Candidatus Nitrosocosmicus oleophilus.</title>
        <authorList>
            <person name="Jung M.-Y."/>
            <person name="Rhee S.-K."/>
        </authorList>
    </citation>
    <scope>NUCLEOTIDE SEQUENCE [LARGE SCALE GENOMIC DNA]</scope>
    <source>
        <strain evidence="3">MY3</strain>
    </source>
</reference>
<evidence type="ECO:0000313" key="3">
    <source>
        <dbReference type="Proteomes" id="UP000058925"/>
    </source>
</evidence>
<accession>A0A654LZP5</accession>
<dbReference type="Proteomes" id="UP000058925">
    <property type="component" value="Chromosome"/>
</dbReference>
<dbReference type="GeneID" id="60422035"/>
<keyword evidence="3" id="KW-1185">Reference proteome</keyword>
<dbReference type="AlphaFoldDB" id="A0A654LZP5"/>
<dbReference type="InterPro" id="IPR025847">
    <property type="entry name" value="MEDS_domain"/>
</dbReference>
<dbReference type="EMBL" id="CP012850">
    <property type="protein sequence ID" value="ALI36260.1"/>
    <property type="molecule type" value="Genomic_DNA"/>
</dbReference>
<dbReference type="PROSITE" id="PS50110">
    <property type="entry name" value="RESPONSE_REGULATORY"/>
    <property type="match status" value="1"/>
</dbReference>
<dbReference type="Pfam" id="PF14417">
    <property type="entry name" value="MEDS"/>
    <property type="match status" value="1"/>
</dbReference>
<dbReference type="KEGG" id="taa:NMY3_02059"/>
<gene>
    <name evidence="2" type="ORF">NMY3_02059</name>
</gene>
<evidence type="ECO:0000259" key="1">
    <source>
        <dbReference type="PROSITE" id="PS50110"/>
    </source>
</evidence>
<feature type="domain" description="Response regulatory" evidence="1">
    <location>
        <begin position="36"/>
        <end position="166"/>
    </location>
</feature>